<organism evidence="3 4">
    <name type="scientific">Pustulibacterium marinum</name>
    <dbReference type="NCBI Taxonomy" id="1224947"/>
    <lineage>
        <taxon>Bacteria</taxon>
        <taxon>Pseudomonadati</taxon>
        <taxon>Bacteroidota</taxon>
        <taxon>Flavobacteriia</taxon>
        <taxon>Flavobacteriales</taxon>
        <taxon>Flavobacteriaceae</taxon>
        <taxon>Pustulibacterium</taxon>
    </lineage>
</organism>
<evidence type="ECO:0000313" key="3">
    <source>
        <dbReference type="EMBL" id="SFU57372.1"/>
    </source>
</evidence>
<dbReference type="Pfam" id="PF09832">
    <property type="entry name" value="DUF2059"/>
    <property type="match status" value="1"/>
</dbReference>
<dbReference type="STRING" id="1224947.SAMN05216480_1085"/>
<dbReference type="Proteomes" id="UP000199138">
    <property type="component" value="Unassembled WGS sequence"/>
</dbReference>
<evidence type="ECO:0000259" key="2">
    <source>
        <dbReference type="Pfam" id="PF09832"/>
    </source>
</evidence>
<keyword evidence="4" id="KW-1185">Reference proteome</keyword>
<dbReference type="OrthoDB" id="1143459at2"/>
<name>A0A1I7H9T4_9FLAO</name>
<evidence type="ECO:0000256" key="1">
    <source>
        <dbReference type="SAM" id="SignalP"/>
    </source>
</evidence>
<gene>
    <name evidence="3" type="ORF">SAMN05216480_1085</name>
</gene>
<accession>A0A1I7H9T4</accession>
<dbReference type="InterPro" id="IPR018637">
    <property type="entry name" value="DUF2059"/>
</dbReference>
<sequence>MRKLFLTIMLFVGVVSISHAQEDSYAKTLKTLFDLNGSKESYVAVLDQVAQMYKAQSPSNSEAVDEFINEMKSTSIDDLVQMLVPVYKKQLTEDDLKALIKFYQTPIGKKYAEATPAITSESMQVGQQWGMQLVQKLQQKLQN</sequence>
<feature type="signal peptide" evidence="1">
    <location>
        <begin position="1"/>
        <end position="20"/>
    </location>
</feature>
<evidence type="ECO:0000313" key="4">
    <source>
        <dbReference type="Proteomes" id="UP000199138"/>
    </source>
</evidence>
<dbReference type="RefSeq" id="WP_093025241.1">
    <property type="nucleotide sequence ID" value="NZ_FPBK01000008.1"/>
</dbReference>
<dbReference type="AlphaFoldDB" id="A0A1I7H9T4"/>
<feature type="domain" description="DUF2059" evidence="2">
    <location>
        <begin position="77"/>
        <end position="135"/>
    </location>
</feature>
<proteinExistence type="predicted"/>
<keyword evidence="1" id="KW-0732">Signal</keyword>
<feature type="chain" id="PRO_5011590564" description="DUF2059 domain-containing protein" evidence="1">
    <location>
        <begin position="21"/>
        <end position="143"/>
    </location>
</feature>
<dbReference type="EMBL" id="FPBK01000008">
    <property type="protein sequence ID" value="SFU57372.1"/>
    <property type="molecule type" value="Genomic_DNA"/>
</dbReference>
<reference evidence="3 4" key="1">
    <citation type="submission" date="2016-10" db="EMBL/GenBank/DDBJ databases">
        <authorList>
            <person name="de Groot N.N."/>
        </authorList>
    </citation>
    <scope>NUCLEOTIDE SEQUENCE [LARGE SCALE GENOMIC DNA]</scope>
    <source>
        <strain evidence="3 4">CGMCC 1.12333</strain>
    </source>
</reference>
<protein>
    <recommendedName>
        <fullName evidence="2">DUF2059 domain-containing protein</fullName>
    </recommendedName>
</protein>